<organism evidence="2 3">
    <name type="scientific">Plantactinospora siamensis</name>
    <dbReference type="NCBI Taxonomy" id="555372"/>
    <lineage>
        <taxon>Bacteria</taxon>
        <taxon>Bacillati</taxon>
        <taxon>Actinomycetota</taxon>
        <taxon>Actinomycetes</taxon>
        <taxon>Micromonosporales</taxon>
        <taxon>Micromonosporaceae</taxon>
        <taxon>Plantactinospora</taxon>
    </lineage>
</organism>
<dbReference type="EMBL" id="JBHLUE010000008">
    <property type="protein sequence ID" value="MFC0564827.1"/>
    <property type="molecule type" value="Genomic_DNA"/>
</dbReference>
<gene>
    <name evidence="2" type="ORF">ACFFHU_11865</name>
</gene>
<evidence type="ECO:0000313" key="2">
    <source>
        <dbReference type="EMBL" id="MFC0564827.1"/>
    </source>
</evidence>
<dbReference type="Proteomes" id="UP001589894">
    <property type="component" value="Unassembled WGS sequence"/>
</dbReference>
<name>A0ABV6NVK8_9ACTN</name>
<accession>A0ABV6NVK8</accession>
<feature type="transmembrane region" description="Helical" evidence="1">
    <location>
        <begin position="50"/>
        <end position="72"/>
    </location>
</feature>
<keyword evidence="3" id="KW-1185">Reference proteome</keyword>
<proteinExistence type="predicted"/>
<evidence type="ECO:0000256" key="1">
    <source>
        <dbReference type="SAM" id="Phobius"/>
    </source>
</evidence>
<evidence type="ECO:0000313" key="3">
    <source>
        <dbReference type="Proteomes" id="UP001589894"/>
    </source>
</evidence>
<sequence length="85" mass="9335">MSAKIADMTPVKNPWWQTAKTPKQGFIMGGIWLLLGLAWVVVAVGEPTPWHWVLAALWTVGSASQLMSAVALQRRRRSAPEAPGR</sequence>
<reference evidence="2 3" key="1">
    <citation type="submission" date="2024-09" db="EMBL/GenBank/DDBJ databases">
        <authorList>
            <person name="Sun Q."/>
            <person name="Mori K."/>
        </authorList>
    </citation>
    <scope>NUCLEOTIDE SEQUENCE [LARGE SCALE GENOMIC DNA]</scope>
    <source>
        <strain evidence="2 3">TBRC 2205</strain>
    </source>
</reference>
<keyword evidence="1" id="KW-1133">Transmembrane helix</keyword>
<comment type="caution">
    <text evidence="2">The sequence shown here is derived from an EMBL/GenBank/DDBJ whole genome shotgun (WGS) entry which is preliminary data.</text>
</comment>
<evidence type="ECO:0008006" key="4">
    <source>
        <dbReference type="Google" id="ProtNLM"/>
    </source>
</evidence>
<keyword evidence="1" id="KW-0472">Membrane</keyword>
<feature type="transmembrane region" description="Helical" evidence="1">
    <location>
        <begin position="25"/>
        <end position="44"/>
    </location>
</feature>
<dbReference type="RefSeq" id="WP_377338135.1">
    <property type="nucleotide sequence ID" value="NZ_JBHLUE010000008.1"/>
</dbReference>
<keyword evidence="1" id="KW-0812">Transmembrane</keyword>
<protein>
    <recommendedName>
        <fullName evidence="4">DUF2530 domain-containing protein</fullName>
    </recommendedName>
</protein>